<evidence type="ECO:0000313" key="10">
    <source>
        <dbReference type="Proteomes" id="UP001162164"/>
    </source>
</evidence>
<dbReference type="InterPro" id="IPR000560">
    <property type="entry name" value="His_Pase_clade-2"/>
</dbReference>
<dbReference type="PANTHER" id="PTHR11567">
    <property type="entry name" value="ACID PHOSPHATASE-RELATED"/>
    <property type="match status" value="1"/>
</dbReference>
<keyword evidence="7" id="KW-0325">Glycoprotein</keyword>
<reference evidence="9" key="1">
    <citation type="journal article" date="2023" name="Insect Mol. Biol.">
        <title>Genome sequencing provides insights into the evolution of gene families encoding plant cell wall-degrading enzymes in longhorned beetles.</title>
        <authorList>
            <person name="Shin N.R."/>
            <person name="Okamura Y."/>
            <person name="Kirsch R."/>
            <person name="Pauchet Y."/>
        </authorList>
    </citation>
    <scope>NUCLEOTIDE SEQUENCE</scope>
    <source>
        <strain evidence="9">MMC_N1</strain>
    </source>
</reference>
<evidence type="ECO:0000256" key="8">
    <source>
        <dbReference type="SAM" id="SignalP"/>
    </source>
</evidence>
<protein>
    <recommendedName>
        <fullName evidence="3">acid phosphatase</fullName>
        <ecNumber evidence="3">3.1.3.2</ecNumber>
    </recommendedName>
</protein>
<dbReference type="EMBL" id="JAPWTJ010000819">
    <property type="protein sequence ID" value="KAJ8975475.1"/>
    <property type="molecule type" value="Genomic_DNA"/>
</dbReference>
<comment type="caution">
    <text evidence="9">The sequence shown here is derived from an EMBL/GenBank/DDBJ whole genome shotgun (WGS) entry which is preliminary data.</text>
</comment>
<dbReference type="PANTHER" id="PTHR11567:SF211">
    <property type="entry name" value="PROSTATIC ACID PHOSPHATASE"/>
    <property type="match status" value="1"/>
</dbReference>
<evidence type="ECO:0000256" key="3">
    <source>
        <dbReference type="ARBA" id="ARBA00012646"/>
    </source>
</evidence>
<dbReference type="InterPro" id="IPR029033">
    <property type="entry name" value="His_PPase_superfam"/>
</dbReference>
<comment type="catalytic activity">
    <reaction evidence="1">
        <text>a phosphate monoester + H2O = an alcohol + phosphate</text>
        <dbReference type="Rhea" id="RHEA:15017"/>
        <dbReference type="ChEBI" id="CHEBI:15377"/>
        <dbReference type="ChEBI" id="CHEBI:30879"/>
        <dbReference type="ChEBI" id="CHEBI:43474"/>
        <dbReference type="ChEBI" id="CHEBI:67140"/>
        <dbReference type="EC" id="3.1.3.2"/>
    </reaction>
</comment>
<name>A0ABQ9JBA5_9CUCU</name>
<sequence>MYYKIIVLIIVTPVLGGVFNVAEEDSELKSVIVLYRHGDRAPTKLYPKDPYNNASLYWPEGLGELTNVGLQHQFELGKWLRKRYSNFLPETFSPNNIYVQSTDKDRTLMSAAVNLAGLYPPTNTEVWNKNIVWRPIPIHTVPEGDDAVLAMKKACPKYDLLYEELLNSTFFRIVDEKNRQLYEYLSEKTGWNITTIRQIETIYSTLLIEQQYNLTLPPWTIGIFPKKAGISDGPEPRNLFIYQPIS</sequence>
<keyword evidence="6" id="KW-1015">Disulfide bond</keyword>
<dbReference type="Proteomes" id="UP001162164">
    <property type="component" value="Unassembled WGS sequence"/>
</dbReference>
<evidence type="ECO:0000256" key="5">
    <source>
        <dbReference type="ARBA" id="ARBA00022801"/>
    </source>
</evidence>
<evidence type="ECO:0000256" key="1">
    <source>
        <dbReference type="ARBA" id="ARBA00000032"/>
    </source>
</evidence>
<dbReference type="InterPro" id="IPR050645">
    <property type="entry name" value="Histidine_acid_phosphatase"/>
</dbReference>
<evidence type="ECO:0000313" key="9">
    <source>
        <dbReference type="EMBL" id="KAJ8975475.1"/>
    </source>
</evidence>
<dbReference type="Gene3D" id="3.40.50.1240">
    <property type="entry name" value="Phosphoglycerate mutase-like"/>
    <property type="match status" value="1"/>
</dbReference>
<keyword evidence="5" id="KW-0378">Hydrolase</keyword>
<dbReference type="CDD" id="cd07061">
    <property type="entry name" value="HP_HAP_like"/>
    <property type="match status" value="1"/>
</dbReference>
<keyword evidence="10" id="KW-1185">Reference proteome</keyword>
<dbReference type="PROSITE" id="PS00616">
    <property type="entry name" value="HIS_ACID_PHOSPHAT_1"/>
    <property type="match status" value="1"/>
</dbReference>
<dbReference type="SUPFAM" id="SSF53254">
    <property type="entry name" value="Phosphoglycerate mutase-like"/>
    <property type="match status" value="1"/>
</dbReference>
<evidence type="ECO:0000256" key="4">
    <source>
        <dbReference type="ARBA" id="ARBA00022729"/>
    </source>
</evidence>
<feature type="signal peptide" evidence="8">
    <location>
        <begin position="1"/>
        <end position="16"/>
    </location>
</feature>
<accession>A0ABQ9JBA5</accession>
<dbReference type="Pfam" id="PF00328">
    <property type="entry name" value="His_Phos_2"/>
    <property type="match status" value="1"/>
</dbReference>
<proteinExistence type="inferred from homology"/>
<dbReference type="InterPro" id="IPR033379">
    <property type="entry name" value="Acid_Pase_AS"/>
</dbReference>
<keyword evidence="4 8" id="KW-0732">Signal</keyword>
<evidence type="ECO:0000256" key="7">
    <source>
        <dbReference type="ARBA" id="ARBA00023180"/>
    </source>
</evidence>
<organism evidence="9 10">
    <name type="scientific">Molorchus minor</name>
    <dbReference type="NCBI Taxonomy" id="1323400"/>
    <lineage>
        <taxon>Eukaryota</taxon>
        <taxon>Metazoa</taxon>
        <taxon>Ecdysozoa</taxon>
        <taxon>Arthropoda</taxon>
        <taxon>Hexapoda</taxon>
        <taxon>Insecta</taxon>
        <taxon>Pterygota</taxon>
        <taxon>Neoptera</taxon>
        <taxon>Endopterygota</taxon>
        <taxon>Coleoptera</taxon>
        <taxon>Polyphaga</taxon>
        <taxon>Cucujiformia</taxon>
        <taxon>Chrysomeloidea</taxon>
        <taxon>Cerambycidae</taxon>
        <taxon>Lamiinae</taxon>
        <taxon>Monochamini</taxon>
        <taxon>Molorchus</taxon>
    </lineage>
</organism>
<evidence type="ECO:0000256" key="2">
    <source>
        <dbReference type="ARBA" id="ARBA00005375"/>
    </source>
</evidence>
<evidence type="ECO:0000256" key="6">
    <source>
        <dbReference type="ARBA" id="ARBA00023157"/>
    </source>
</evidence>
<gene>
    <name evidence="9" type="ORF">NQ317_019803</name>
</gene>
<comment type="similarity">
    <text evidence="2">Belongs to the histidine acid phosphatase family.</text>
</comment>
<dbReference type="EC" id="3.1.3.2" evidence="3"/>
<feature type="chain" id="PRO_5045988221" description="acid phosphatase" evidence="8">
    <location>
        <begin position="17"/>
        <end position="246"/>
    </location>
</feature>